<dbReference type="EnsemblBacteria" id="ACZ19896">
    <property type="protein sequence ID" value="ACZ19896"/>
    <property type="gene ID" value="Taci_1682"/>
</dbReference>
<dbReference type="GO" id="GO:0016020">
    <property type="term" value="C:membrane"/>
    <property type="evidence" value="ECO:0007669"/>
    <property type="project" value="InterPro"/>
</dbReference>
<dbReference type="InterPro" id="IPR002178">
    <property type="entry name" value="PTS_EIIA_type-2_dom"/>
</dbReference>
<evidence type="ECO:0000256" key="2">
    <source>
        <dbReference type="ARBA" id="ARBA00022448"/>
    </source>
</evidence>
<dbReference type="InterPro" id="IPR004715">
    <property type="entry name" value="PTS_IIA_fruc"/>
</dbReference>
<dbReference type="NCBIfam" id="TIGR00848">
    <property type="entry name" value="fruA"/>
    <property type="match status" value="1"/>
</dbReference>
<dbReference type="OrthoDB" id="1005078at2"/>
<dbReference type="Gene3D" id="3.40.930.10">
    <property type="entry name" value="Mannitol-specific EII, Chain A"/>
    <property type="match status" value="1"/>
</dbReference>
<keyword evidence="9" id="KW-1185">Reference proteome</keyword>
<proteinExistence type="predicted"/>
<dbReference type="PANTHER" id="PTHR47738">
    <property type="entry name" value="PTS SYSTEM FRUCTOSE-LIKE EIIA COMPONENT-RELATED"/>
    <property type="match status" value="1"/>
</dbReference>
<dbReference type="CDD" id="cd00211">
    <property type="entry name" value="PTS_IIA_fru"/>
    <property type="match status" value="1"/>
</dbReference>
<dbReference type="Pfam" id="PF00359">
    <property type="entry name" value="PTS_EIIA_2"/>
    <property type="match status" value="1"/>
</dbReference>
<dbReference type="AlphaFoldDB" id="D1B7A5"/>
<dbReference type="PANTHER" id="PTHR47738:SF2">
    <property type="entry name" value="PTS SYSTEM FRUCTOSE-LIKE EIIA COMPONENT"/>
    <property type="match status" value="1"/>
</dbReference>
<evidence type="ECO:0000256" key="5">
    <source>
        <dbReference type="ARBA" id="ARBA00022679"/>
    </source>
</evidence>
<dbReference type="EMBL" id="CP001818">
    <property type="protein sequence ID" value="ACZ19896.1"/>
    <property type="molecule type" value="Genomic_DNA"/>
</dbReference>
<sequence>MNVRELMPPELVKLELRGRTKDEVMEELASLVKGAGLLEDLGGYMEALRDREAQGSTWVGMGIAIPHGKCRHVISPFVAFGRSPGGVDWDSLDGEMAHLVFMIGVPEEGAVNEHLKILQVLSRRLVDDAVRRSLLGASSPQEVLGILEG</sequence>
<keyword evidence="5" id="KW-0808">Transferase</keyword>
<name>D1B7A5_THEAS</name>
<keyword evidence="4" id="KW-0762">Sugar transport</keyword>
<reference evidence="8 9" key="1">
    <citation type="journal article" date="2009" name="Stand. Genomic Sci.">
        <title>Complete genome sequence of Thermanaerovibrio acidaminovorans type strain (Su883).</title>
        <authorList>
            <person name="Chovatia M."/>
            <person name="Sikorski J."/>
            <person name="Schroder M."/>
            <person name="Lapidus A."/>
            <person name="Nolan M."/>
            <person name="Tice H."/>
            <person name="Glavina Del Rio T."/>
            <person name="Copeland A."/>
            <person name="Cheng J.F."/>
            <person name="Lucas S."/>
            <person name="Chen F."/>
            <person name="Bruce D."/>
            <person name="Goodwin L."/>
            <person name="Pitluck S."/>
            <person name="Ivanova N."/>
            <person name="Mavromatis K."/>
            <person name="Ovchinnikova G."/>
            <person name="Pati A."/>
            <person name="Chen A."/>
            <person name="Palaniappan K."/>
            <person name="Land M."/>
            <person name="Hauser L."/>
            <person name="Chang Y.J."/>
            <person name="Jeffries C.D."/>
            <person name="Chain P."/>
            <person name="Saunders E."/>
            <person name="Detter J.C."/>
            <person name="Brettin T."/>
            <person name="Rohde M."/>
            <person name="Goker M."/>
            <person name="Spring S."/>
            <person name="Bristow J."/>
            <person name="Markowitz V."/>
            <person name="Hugenholtz P."/>
            <person name="Kyrpides N.C."/>
            <person name="Klenk H.P."/>
            <person name="Eisen J.A."/>
        </authorList>
    </citation>
    <scope>NUCLEOTIDE SEQUENCE [LARGE SCALE GENOMIC DNA]</scope>
    <source>
        <strain evidence="9">ATCC 49978 / DSM 6589 / Su883</strain>
    </source>
</reference>
<dbReference type="GO" id="GO:0008982">
    <property type="term" value="F:protein-N(PI)-phosphohistidine-sugar phosphotransferase activity"/>
    <property type="evidence" value="ECO:0007669"/>
    <property type="project" value="InterPro"/>
</dbReference>
<evidence type="ECO:0000256" key="4">
    <source>
        <dbReference type="ARBA" id="ARBA00022597"/>
    </source>
</evidence>
<dbReference type="InterPro" id="IPR051541">
    <property type="entry name" value="PTS_SugarTrans_NitroReg"/>
</dbReference>
<dbReference type="SUPFAM" id="SSF55804">
    <property type="entry name" value="Phoshotransferase/anion transport protein"/>
    <property type="match status" value="1"/>
</dbReference>
<protein>
    <submittedName>
        <fullName evidence="8">PTS IIA-like nitrogen-regulatory protein PtsN</fullName>
    </submittedName>
</protein>
<evidence type="ECO:0000256" key="3">
    <source>
        <dbReference type="ARBA" id="ARBA00022553"/>
    </source>
</evidence>
<dbReference type="InterPro" id="IPR016152">
    <property type="entry name" value="PTrfase/Anion_transptr"/>
</dbReference>
<organism evidence="8 9">
    <name type="scientific">Thermanaerovibrio acidaminovorans (strain ATCC 49978 / DSM 6589 / Su883)</name>
    <name type="common">Selenomonas acidaminovorans</name>
    <dbReference type="NCBI Taxonomy" id="525903"/>
    <lineage>
        <taxon>Bacteria</taxon>
        <taxon>Thermotogati</taxon>
        <taxon>Synergistota</taxon>
        <taxon>Synergistia</taxon>
        <taxon>Synergistales</taxon>
        <taxon>Synergistaceae</taxon>
        <taxon>Thermanaerovibrio</taxon>
    </lineage>
</organism>
<accession>D1B7A5</accession>
<dbReference type="PROSITE" id="PS51094">
    <property type="entry name" value="PTS_EIIA_TYPE_2"/>
    <property type="match status" value="1"/>
</dbReference>
<evidence type="ECO:0000313" key="9">
    <source>
        <dbReference type="Proteomes" id="UP000002030"/>
    </source>
</evidence>
<dbReference type="GO" id="GO:0009401">
    <property type="term" value="P:phosphoenolpyruvate-dependent sugar phosphotransferase system"/>
    <property type="evidence" value="ECO:0007669"/>
    <property type="project" value="UniProtKB-KW"/>
</dbReference>
<evidence type="ECO:0000256" key="1">
    <source>
        <dbReference type="ARBA" id="ARBA00004496"/>
    </source>
</evidence>
<evidence type="ECO:0000259" key="7">
    <source>
        <dbReference type="PROSITE" id="PS51094"/>
    </source>
</evidence>
<dbReference type="Proteomes" id="UP000002030">
    <property type="component" value="Chromosome"/>
</dbReference>
<dbReference type="HOGENOM" id="CLU_072531_5_0_0"/>
<keyword evidence="2" id="KW-0813">Transport</keyword>
<dbReference type="PROSITE" id="PS00372">
    <property type="entry name" value="PTS_EIIA_TYPE_2_HIS"/>
    <property type="match status" value="1"/>
</dbReference>
<dbReference type="FunFam" id="3.40.930.10:FF:000009">
    <property type="entry name" value="PTS system, fructose specific IIABC component"/>
    <property type="match status" value="1"/>
</dbReference>
<comment type="subcellular location">
    <subcellularLocation>
        <location evidence="1">Cytoplasm</location>
    </subcellularLocation>
</comment>
<keyword evidence="6" id="KW-0598">Phosphotransferase system</keyword>
<keyword evidence="3" id="KW-0597">Phosphoprotein</keyword>
<dbReference type="GO" id="GO:0005737">
    <property type="term" value="C:cytoplasm"/>
    <property type="evidence" value="ECO:0007669"/>
    <property type="project" value="UniProtKB-SubCell"/>
</dbReference>
<gene>
    <name evidence="8" type="ordered locus">Taci_1682</name>
</gene>
<dbReference type="KEGG" id="tai:Taci_1682"/>
<dbReference type="STRING" id="525903.Taci_1682"/>
<evidence type="ECO:0000313" key="8">
    <source>
        <dbReference type="EMBL" id="ACZ19896.1"/>
    </source>
</evidence>
<evidence type="ECO:0000256" key="6">
    <source>
        <dbReference type="ARBA" id="ARBA00022683"/>
    </source>
</evidence>
<dbReference type="PATRIC" id="fig|525903.6.peg.1672"/>
<feature type="domain" description="PTS EIIA type-2" evidence="7">
    <location>
        <begin position="5"/>
        <end position="149"/>
    </location>
</feature>
<dbReference type="eggNOG" id="COG1762">
    <property type="taxonomic scope" value="Bacteria"/>
</dbReference>